<accession>A0ACD1AAP0</accession>
<protein>
    <submittedName>
        <fullName evidence="1">Acylneuraminate cytidylyltransferase family protein</fullName>
    </submittedName>
</protein>
<keyword evidence="1" id="KW-0548">Nucleotidyltransferase</keyword>
<evidence type="ECO:0000313" key="2">
    <source>
        <dbReference type="Proteomes" id="UP000594014"/>
    </source>
</evidence>
<organism evidence="1 2">
    <name type="scientific">Anoxybacterium hadale</name>
    <dbReference type="NCBI Taxonomy" id="3408580"/>
    <lineage>
        <taxon>Bacteria</taxon>
        <taxon>Bacillati</taxon>
        <taxon>Bacillota</taxon>
        <taxon>Clostridia</taxon>
        <taxon>Peptostreptococcales</taxon>
        <taxon>Anaerovoracaceae</taxon>
        <taxon>Anoxybacterium</taxon>
    </lineage>
</organism>
<gene>
    <name evidence="1" type="ORF">FRZ06_08550</name>
</gene>
<keyword evidence="2" id="KW-1185">Reference proteome</keyword>
<proteinExistence type="predicted"/>
<dbReference type="EMBL" id="CP042469">
    <property type="protein sequence ID" value="QOX63399.1"/>
    <property type="molecule type" value="Genomic_DNA"/>
</dbReference>
<reference evidence="1" key="1">
    <citation type="submission" date="2019-08" db="EMBL/GenBank/DDBJ databases">
        <title>Genome sequence of Clostridiales bacterium MT110.</title>
        <authorList>
            <person name="Cao J."/>
        </authorList>
    </citation>
    <scope>NUCLEOTIDE SEQUENCE</scope>
    <source>
        <strain evidence="1">MT110</strain>
    </source>
</reference>
<name>A0ACD1AAP0_9FIRM</name>
<sequence length="273" mass="31282">MKLLITICGRAGSKGVKNKNIKPFIGKPLVLYTISAALLYREAHANDHIDICVSSDSEELLRLADRFELACIHRPEDLSQDTASKVSVIRHAALQMEKERNLRYDLILDLDITSPLRTLEDMENAIEKIFCRAEADVDIANDANAEAGFITDVVFSVVPSRRNPYFNMVEIREGKAGRIFERAFTIRQQAPAVYDMNASIYCYRRDSLMNRLKDSPLDGTFDVILMRDTAVLDIDSEEDFELMEFLADRIFYHDFRQILDYADGLMRQTQQIL</sequence>
<evidence type="ECO:0000313" key="1">
    <source>
        <dbReference type="EMBL" id="QOX63399.1"/>
    </source>
</evidence>
<dbReference type="Proteomes" id="UP000594014">
    <property type="component" value="Chromosome"/>
</dbReference>
<keyword evidence="1" id="KW-0808">Transferase</keyword>